<dbReference type="AlphaFoldDB" id="A0AA88YLJ3"/>
<sequence>MSLKYYPNNSSFRYCSHLNSPLILEGRWKVALVEAFLSSSSPSHELLYISSNICDDSIIEGRKESFLRRLSPNSPGQWKAVIQSPHYIDVKMNEILDIDLYVKTESGDWASFLDEATTVTLHLKAFPFL</sequence>
<dbReference type="Proteomes" id="UP001186944">
    <property type="component" value="Unassembled WGS sequence"/>
</dbReference>
<dbReference type="EMBL" id="VSWD01000001">
    <property type="protein sequence ID" value="KAK3108163.1"/>
    <property type="molecule type" value="Genomic_DNA"/>
</dbReference>
<proteinExistence type="predicted"/>
<gene>
    <name evidence="1" type="ORF">FSP39_002302</name>
</gene>
<accession>A0AA88YLJ3</accession>
<evidence type="ECO:0000313" key="2">
    <source>
        <dbReference type="Proteomes" id="UP001186944"/>
    </source>
</evidence>
<evidence type="ECO:0000313" key="1">
    <source>
        <dbReference type="EMBL" id="KAK3108163.1"/>
    </source>
</evidence>
<reference evidence="1" key="1">
    <citation type="submission" date="2019-08" db="EMBL/GenBank/DDBJ databases">
        <title>The improved chromosome-level genome for the pearl oyster Pinctada fucata martensii using PacBio sequencing and Hi-C.</title>
        <authorList>
            <person name="Zheng Z."/>
        </authorList>
    </citation>
    <scope>NUCLEOTIDE SEQUENCE</scope>
    <source>
        <strain evidence="1">ZZ-2019</strain>
        <tissue evidence="1">Adductor muscle</tissue>
    </source>
</reference>
<organism evidence="1 2">
    <name type="scientific">Pinctada imbricata</name>
    <name type="common">Atlantic pearl-oyster</name>
    <name type="synonym">Pinctada martensii</name>
    <dbReference type="NCBI Taxonomy" id="66713"/>
    <lineage>
        <taxon>Eukaryota</taxon>
        <taxon>Metazoa</taxon>
        <taxon>Spiralia</taxon>
        <taxon>Lophotrochozoa</taxon>
        <taxon>Mollusca</taxon>
        <taxon>Bivalvia</taxon>
        <taxon>Autobranchia</taxon>
        <taxon>Pteriomorphia</taxon>
        <taxon>Pterioida</taxon>
        <taxon>Pterioidea</taxon>
        <taxon>Pteriidae</taxon>
        <taxon>Pinctada</taxon>
    </lineage>
</organism>
<protein>
    <submittedName>
        <fullName evidence="1">Uncharacterized protein</fullName>
    </submittedName>
</protein>
<keyword evidence="2" id="KW-1185">Reference proteome</keyword>
<comment type="caution">
    <text evidence="1">The sequence shown here is derived from an EMBL/GenBank/DDBJ whole genome shotgun (WGS) entry which is preliminary data.</text>
</comment>
<name>A0AA88YLJ3_PINIB</name>